<dbReference type="InterPro" id="IPR006047">
    <property type="entry name" value="GH13_cat_dom"/>
</dbReference>
<dbReference type="SMART" id="SM00642">
    <property type="entry name" value="Aamy"/>
    <property type="match status" value="1"/>
</dbReference>
<dbReference type="Pfam" id="PF00128">
    <property type="entry name" value="Alpha-amylase"/>
    <property type="match status" value="1"/>
</dbReference>
<dbReference type="PANTHER" id="PTHR10357">
    <property type="entry name" value="ALPHA-AMYLASE FAMILY MEMBER"/>
    <property type="match status" value="1"/>
</dbReference>
<dbReference type="RefSeq" id="WP_169684792.1">
    <property type="nucleotide sequence ID" value="NZ_JABBNU010000013.1"/>
</dbReference>
<protein>
    <submittedName>
        <fullName evidence="4">Glycoside hydrolase family 13 protein</fullName>
    </submittedName>
</protein>
<dbReference type="GO" id="GO:0016798">
    <property type="term" value="F:hydrolase activity, acting on glycosyl bonds"/>
    <property type="evidence" value="ECO:0007669"/>
    <property type="project" value="UniProtKB-KW"/>
</dbReference>
<dbReference type="SUPFAM" id="SSF51445">
    <property type="entry name" value="(Trans)glycosidases"/>
    <property type="match status" value="1"/>
</dbReference>
<comment type="caution">
    <text evidence="4">The sequence shown here is derived from an EMBL/GenBank/DDBJ whole genome shotgun (WGS) entry which is preliminary data.</text>
</comment>
<sequence>MKNSFLLIGITILFCIPNLAQPKIDKAEPLHWYIGMEDPTFQLMLYGPDISLSEIEIKDHKVSIVDKKTTENPNYLFLYLKIDPTRKEGPLNIDFLKDGKKLRFEYQLHKKKKHKDLKEINSGDVLYLIMPDRFADGDPSSNSVDGYLEKANRQNPGGKHGGDIQGIINNLDYIDNLGVTTIWLNPVQENNMPSYSYHGYSITDYYHIDIRLGSNELYKDFVSKTHDREMKVVMDLIFNHIGSNHYWVKDLPSEDWIHQWDEYTQTNYTGAVVSDPYASEYDHKRMVDGWFVETMPDLNQKNQLLADYLIQASLWWIEYSGIDGIRMDTYPYPDKDMMARWVQRVKSEYPGFYIVGETWLNHASLESYWAGKKDSEDEEYNSYLPSISDFPVCIAIQNAFKPEGSVYNLYEVLAKDFLFDNPFMNKIFADNHDMDRILHTLNNDYSKFKLAMVTLMTTRGIPQLLYGTEVVMNGYGDHGVLRADFPGGWEGDSVNVFTGVNVSKLQSESLEFMKTLMNWRKDSEAIAKGTLKHYIPENEVYVYERKYNDKKVIVIINNNSTNITLNLNRYRESIKQGEVATNILTGDKITIGESMILSPTQAIILDFN</sequence>
<dbReference type="Proteomes" id="UP000559010">
    <property type="component" value="Unassembled WGS sequence"/>
</dbReference>
<dbReference type="SUPFAM" id="SSF51011">
    <property type="entry name" value="Glycosyl hydrolase domain"/>
    <property type="match status" value="1"/>
</dbReference>
<keyword evidence="2" id="KW-0326">Glycosidase</keyword>
<reference evidence="4 5" key="1">
    <citation type="submission" date="2020-04" db="EMBL/GenBank/DDBJ databases">
        <title>Flammeovirgaceae bacterium KN852 isolated from deep sea.</title>
        <authorList>
            <person name="Zhang D.-C."/>
        </authorList>
    </citation>
    <scope>NUCLEOTIDE SEQUENCE [LARGE SCALE GENOMIC DNA]</scope>
    <source>
        <strain evidence="4 5">KN852</strain>
    </source>
</reference>
<keyword evidence="5" id="KW-1185">Reference proteome</keyword>
<accession>A0A848J7M5</accession>
<feature type="domain" description="Glycosyl hydrolase family 13 catalytic" evidence="3">
    <location>
        <begin position="128"/>
        <end position="520"/>
    </location>
</feature>
<dbReference type="Pfam" id="PF09087">
    <property type="entry name" value="Cyc-maltodext_N"/>
    <property type="match status" value="1"/>
</dbReference>
<dbReference type="InterPro" id="IPR017853">
    <property type="entry name" value="GH"/>
</dbReference>
<proteinExistence type="predicted"/>
<evidence type="ECO:0000313" key="4">
    <source>
        <dbReference type="EMBL" id="NMM50424.1"/>
    </source>
</evidence>
<dbReference type="GO" id="GO:0005975">
    <property type="term" value="P:carbohydrate metabolic process"/>
    <property type="evidence" value="ECO:0007669"/>
    <property type="project" value="InterPro"/>
</dbReference>
<dbReference type="PANTHER" id="PTHR10357:SF210">
    <property type="entry name" value="MALTODEXTRIN GLUCOSIDASE"/>
    <property type="match status" value="1"/>
</dbReference>
<dbReference type="EMBL" id="JABBNU010000013">
    <property type="protein sequence ID" value="NMM50424.1"/>
    <property type="molecule type" value="Genomic_DNA"/>
</dbReference>
<dbReference type="AlphaFoldDB" id="A0A848J7M5"/>
<dbReference type="Gene3D" id="2.60.40.1180">
    <property type="entry name" value="Golgi alpha-mannosidase II"/>
    <property type="match status" value="1"/>
</dbReference>
<keyword evidence="1 4" id="KW-0378">Hydrolase</keyword>
<dbReference type="CDD" id="cd11340">
    <property type="entry name" value="AmyAc_bac_CMD_like_3"/>
    <property type="match status" value="1"/>
</dbReference>
<dbReference type="SUPFAM" id="SSF81296">
    <property type="entry name" value="E set domains"/>
    <property type="match status" value="1"/>
</dbReference>
<dbReference type="InterPro" id="IPR015171">
    <property type="entry name" value="Cyc-maltodext_N"/>
</dbReference>
<evidence type="ECO:0000313" key="5">
    <source>
        <dbReference type="Proteomes" id="UP000559010"/>
    </source>
</evidence>
<dbReference type="InterPro" id="IPR013783">
    <property type="entry name" value="Ig-like_fold"/>
</dbReference>
<evidence type="ECO:0000256" key="2">
    <source>
        <dbReference type="ARBA" id="ARBA00023295"/>
    </source>
</evidence>
<name>A0A848J7M5_9BACT</name>
<dbReference type="InterPro" id="IPR014756">
    <property type="entry name" value="Ig_E-set"/>
</dbReference>
<gene>
    <name evidence="4" type="ORF">HH304_18585</name>
</gene>
<dbReference type="Gene3D" id="3.20.20.80">
    <property type="entry name" value="Glycosidases"/>
    <property type="match status" value="1"/>
</dbReference>
<dbReference type="InterPro" id="IPR013780">
    <property type="entry name" value="Glyco_hydro_b"/>
</dbReference>
<dbReference type="Gene3D" id="2.60.40.10">
    <property type="entry name" value="Immunoglobulins"/>
    <property type="match status" value="1"/>
</dbReference>
<evidence type="ECO:0000256" key="1">
    <source>
        <dbReference type="ARBA" id="ARBA00022801"/>
    </source>
</evidence>
<organism evidence="4 5">
    <name type="scientific">Marinigracilibium pacificum</name>
    <dbReference type="NCBI Taxonomy" id="2729599"/>
    <lineage>
        <taxon>Bacteria</taxon>
        <taxon>Pseudomonadati</taxon>
        <taxon>Bacteroidota</taxon>
        <taxon>Cytophagia</taxon>
        <taxon>Cytophagales</taxon>
        <taxon>Flammeovirgaceae</taxon>
        <taxon>Marinigracilibium</taxon>
    </lineage>
</organism>
<evidence type="ECO:0000259" key="3">
    <source>
        <dbReference type="SMART" id="SM00642"/>
    </source>
</evidence>